<dbReference type="GO" id="GO:0015689">
    <property type="term" value="P:molybdate ion transport"/>
    <property type="evidence" value="ECO:0007669"/>
    <property type="project" value="TreeGrafter"/>
</dbReference>
<feature type="chain" id="PRO_5014658018" evidence="1">
    <location>
        <begin position="22"/>
        <end position="254"/>
    </location>
</feature>
<gene>
    <name evidence="2" type="ORF">CP960_02390</name>
</gene>
<dbReference type="KEGG" id="ahs:AHALO_2389"/>
<evidence type="ECO:0000313" key="3">
    <source>
        <dbReference type="Proteomes" id="UP000233248"/>
    </source>
</evidence>
<dbReference type="Pfam" id="PF13531">
    <property type="entry name" value="SBP_bac_11"/>
    <property type="match status" value="1"/>
</dbReference>
<dbReference type="Gene3D" id="3.40.190.10">
    <property type="entry name" value="Periplasmic binding protein-like II"/>
    <property type="match status" value="2"/>
</dbReference>
<dbReference type="InterPro" id="IPR050682">
    <property type="entry name" value="ModA/WtpA"/>
</dbReference>
<evidence type="ECO:0000313" key="2">
    <source>
        <dbReference type="EMBL" id="PKI81742.1"/>
    </source>
</evidence>
<dbReference type="EMBL" id="NXIF01000008">
    <property type="protein sequence ID" value="PKI81742.1"/>
    <property type="molecule type" value="Genomic_DNA"/>
</dbReference>
<keyword evidence="1" id="KW-0732">Signal</keyword>
<organism evidence="2 3">
    <name type="scientific">Malaciobacter halophilus</name>
    <dbReference type="NCBI Taxonomy" id="197482"/>
    <lineage>
        <taxon>Bacteria</taxon>
        <taxon>Pseudomonadati</taxon>
        <taxon>Campylobacterota</taxon>
        <taxon>Epsilonproteobacteria</taxon>
        <taxon>Campylobacterales</taxon>
        <taxon>Arcobacteraceae</taxon>
        <taxon>Malaciobacter</taxon>
    </lineage>
</organism>
<sequence length="254" mass="29258">MLKKFYLLTLLISIFNFTAFAKSKPTLIFYCGITMVKPIKEMAKIIEDKYNCKIKISQGGSKDLYEALKYSKKGDLYLPGSDSYRKKNLKDGYLLDAVYIGYNQAAIFVEKTNPLKIENLEAFTNPNYASVLCDPKSGSIGRMTRKIFLRYKGEQFYNNAYDNTVEIGTDSRNLNRSIIDKRANISINWKATAFWPENSKHIDIVNIDEKYAPKKRLLINLLSFSENKKIAKAFMQFAKSKEGKKIMKKYGFLD</sequence>
<dbReference type="PANTHER" id="PTHR30632:SF0">
    <property type="entry name" value="SULFATE-BINDING PROTEIN"/>
    <property type="match status" value="1"/>
</dbReference>
<name>A0A2N1J5K4_9BACT</name>
<comment type="caution">
    <text evidence="2">The sequence shown here is derived from an EMBL/GenBank/DDBJ whole genome shotgun (WGS) entry which is preliminary data.</text>
</comment>
<dbReference type="PANTHER" id="PTHR30632">
    <property type="entry name" value="MOLYBDATE-BINDING PERIPLASMIC PROTEIN"/>
    <property type="match status" value="1"/>
</dbReference>
<keyword evidence="3" id="KW-1185">Reference proteome</keyword>
<accession>A0A2N1J5K4</accession>
<dbReference type="Proteomes" id="UP000233248">
    <property type="component" value="Unassembled WGS sequence"/>
</dbReference>
<evidence type="ECO:0000256" key="1">
    <source>
        <dbReference type="SAM" id="SignalP"/>
    </source>
</evidence>
<protein>
    <submittedName>
        <fullName evidence="2">Molybdenum ABC transporter substrate-binding protein</fullName>
    </submittedName>
</protein>
<proteinExistence type="predicted"/>
<dbReference type="SUPFAM" id="SSF53850">
    <property type="entry name" value="Periplasmic binding protein-like II"/>
    <property type="match status" value="1"/>
</dbReference>
<dbReference type="OrthoDB" id="9786399at2"/>
<dbReference type="AlphaFoldDB" id="A0A2N1J5K4"/>
<dbReference type="GO" id="GO:0030973">
    <property type="term" value="F:molybdate ion binding"/>
    <property type="evidence" value="ECO:0007669"/>
    <property type="project" value="TreeGrafter"/>
</dbReference>
<reference evidence="2 3" key="1">
    <citation type="submission" date="2017-09" db="EMBL/GenBank/DDBJ databases">
        <title>Genomics of the genus Arcobacter.</title>
        <authorList>
            <person name="Perez-Cataluna A."/>
            <person name="Figueras M.J."/>
            <person name="Salas-Masso N."/>
        </authorList>
    </citation>
    <scope>NUCLEOTIDE SEQUENCE [LARGE SCALE GENOMIC DNA]</scope>
    <source>
        <strain evidence="2 3">DSM 18005</strain>
    </source>
</reference>
<feature type="signal peptide" evidence="1">
    <location>
        <begin position="1"/>
        <end position="21"/>
    </location>
</feature>
<dbReference type="RefSeq" id="WP_101183639.1">
    <property type="nucleotide sequence ID" value="NZ_CP031218.1"/>
</dbReference>